<dbReference type="Proteomes" id="UP001180754">
    <property type="component" value="Unassembled WGS sequence"/>
</dbReference>
<dbReference type="RefSeq" id="WP_311723514.1">
    <property type="nucleotide sequence ID" value="NZ_JAVRFD010000004.1"/>
</dbReference>
<organism evidence="1 2">
    <name type="scientific">Streptomyces lonegramiae</name>
    <dbReference type="NCBI Taxonomy" id="3075524"/>
    <lineage>
        <taxon>Bacteria</taxon>
        <taxon>Bacillati</taxon>
        <taxon>Actinomycetota</taxon>
        <taxon>Actinomycetes</taxon>
        <taxon>Kitasatosporales</taxon>
        <taxon>Streptomycetaceae</taxon>
        <taxon>Streptomyces</taxon>
    </lineage>
</organism>
<comment type="caution">
    <text evidence="1">The sequence shown here is derived from an EMBL/GenBank/DDBJ whole genome shotgun (WGS) entry which is preliminary data.</text>
</comment>
<gene>
    <name evidence="1" type="ORF">RND15_10455</name>
</gene>
<reference evidence="1" key="1">
    <citation type="submission" date="2024-05" db="EMBL/GenBank/DDBJ databases">
        <title>30 novel species of actinomycetes from the DSMZ collection.</title>
        <authorList>
            <person name="Nouioui I."/>
        </authorList>
    </citation>
    <scope>NUCLEOTIDE SEQUENCE</scope>
    <source>
        <strain evidence="1">DSM 41529</strain>
    </source>
</reference>
<name>A0ABU2XB43_9ACTN</name>
<evidence type="ECO:0000313" key="2">
    <source>
        <dbReference type="Proteomes" id="UP001180754"/>
    </source>
</evidence>
<protein>
    <submittedName>
        <fullName evidence="1">Uncharacterized protein</fullName>
    </submittedName>
</protein>
<sequence length="126" mass="13809">MNTTTECVESTGVVTELEELSNQPARRRRLLRDSSTAFVAGLAALFMGDRANAADCQNSPCCSLAKCNQCSYSVNKERYTCPSGYNRRTWSCVKGSNRYYCGECAKGSDCWSGPFACSIWFGPDPA</sequence>
<dbReference type="EMBL" id="JAVRFD010000004">
    <property type="protein sequence ID" value="MDT0543141.1"/>
    <property type="molecule type" value="Genomic_DNA"/>
</dbReference>
<evidence type="ECO:0000313" key="1">
    <source>
        <dbReference type="EMBL" id="MDT0543141.1"/>
    </source>
</evidence>
<keyword evidence="2" id="KW-1185">Reference proteome</keyword>
<proteinExistence type="predicted"/>
<accession>A0ABU2XB43</accession>